<evidence type="ECO:0000256" key="3">
    <source>
        <dbReference type="ARBA" id="ARBA00004520"/>
    </source>
</evidence>
<evidence type="ECO:0000256" key="13">
    <source>
        <dbReference type="ARBA" id="ARBA00022989"/>
    </source>
</evidence>
<feature type="transmembrane region" description="Helical" evidence="21">
    <location>
        <begin position="1319"/>
        <end position="1344"/>
    </location>
</feature>
<dbReference type="GO" id="GO:0016887">
    <property type="term" value="F:ATP hydrolysis activity"/>
    <property type="evidence" value="ECO:0007669"/>
    <property type="project" value="InterPro"/>
</dbReference>
<evidence type="ECO:0000256" key="16">
    <source>
        <dbReference type="ARBA" id="ARBA00053935"/>
    </source>
</evidence>
<dbReference type="GO" id="GO:0005524">
    <property type="term" value="F:ATP binding"/>
    <property type="evidence" value="ECO:0007669"/>
    <property type="project" value="UniProtKB-KW"/>
</dbReference>
<feature type="region of interest" description="Disordered" evidence="20">
    <location>
        <begin position="106"/>
        <end position="130"/>
    </location>
</feature>
<dbReference type="Pfam" id="PF00122">
    <property type="entry name" value="E1-E2_ATPase"/>
    <property type="match status" value="1"/>
</dbReference>
<dbReference type="InterPro" id="IPR018303">
    <property type="entry name" value="ATPase_P-typ_P_site"/>
</dbReference>
<dbReference type="GO" id="GO:0031902">
    <property type="term" value="C:late endosome membrane"/>
    <property type="evidence" value="ECO:0007669"/>
    <property type="project" value="UniProtKB-SubCell"/>
</dbReference>
<dbReference type="SFLD" id="SFLDF00027">
    <property type="entry name" value="p-type_atpase"/>
    <property type="match status" value="1"/>
</dbReference>
<dbReference type="Gene3D" id="3.40.1110.10">
    <property type="entry name" value="Calcium-transporting ATPase, cytoplasmic domain N"/>
    <property type="match status" value="1"/>
</dbReference>
<feature type="transmembrane region" description="Helical" evidence="21">
    <location>
        <begin position="1279"/>
        <end position="1299"/>
    </location>
</feature>
<evidence type="ECO:0000256" key="12">
    <source>
        <dbReference type="ARBA" id="ARBA00022967"/>
    </source>
</evidence>
<feature type="region of interest" description="Disordered" evidence="20">
    <location>
        <begin position="168"/>
        <end position="190"/>
    </location>
</feature>
<dbReference type="SFLD" id="SFLDS00003">
    <property type="entry name" value="Haloacid_Dehalogenase"/>
    <property type="match status" value="1"/>
</dbReference>
<feature type="compositionally biased region" description="Low complexity" evidence="20">
    <location>
        <begin position="172"/>
        <end position="183"/>
    </location>
</feature>
<keyword evidence="5" id="KW-0597">Phosphoprotein</keyword>
<evidence type="ECO:0000256" key="21">
    <source>
        <dbReference type="SAM" id="Phobius"/>
    </source>
</evidence>
<dbReference type="FunFam" id="1.20.1110.10:FF:000023">
    <property type="entry name" value="Cation-transporting ATPase"/>
    <property type="match status" value="1"/>
</dbReference>
<feature type="non-terminal residue" evidence="24">
    <location>
        <position position="1"/>
    </location>
</feature>
<evidence type="ECO:0000256" key="8">
    <source>
        <dbReference type="ARBA" id="ARBA00022741"/>
    </source>
</evidence>
<feature type="transmembrane region" description="Helical" evidence="21">
    <location>
        <begin position="582"/>
        <end position="602"/>
    </location>
</feature>
<dbReference type="InterPro" id="IPR023298">
    <property type="entry name" value="ATPase_P-typ_TM_dom_sf"/>
</dbReference>
<dbReference type="GO" id="GO:0015662">
    <property type="term" value="F:P-type ion transporter activity"/>
    <property type="evidence" value="ECO:0007669"/>
    <property type="project" value="InterPro"/>
</dbReference>
<dbReference type="GO" id="GO:0015594">
    <property type="term" value="F:ABC-type putrescine transporter activity"/>
    <property type="evidence" value="ECO:0007669"/>
    <property type="project" value="UniProtKB-EC"/>
</dbReference>
<evidence type="ECO:0000313" key="24">
    <source>
        <dbReference type="EMBL" id="TKC43876.1"/>
    </source>
</evidence>
<dbReference type="InterPro" id="IPR023299">
    <property type="entry name" value="ATPase_P-typ_cyto_dom_N"/>
</dbReference>
<dbReference type="Pfam" id="PF12409">
    <property type="entry name" value="P5-ATPase"/>
    <property type="match status" value="1"/>
</dbReference>
<evidence type="ECO:0000256" key="4">
    <source>
        <dbReference type="ARBA" id="ARBA00006000"/>
    </source>
</evidence>
<dbReference type="FunFam" id="2.70.150.10:FF:000017">
    <property type="entry name" value="Cation-transporting ATPase"/>
    <property type="match status" value="1"/>
</dbReference>
<evidence type="ECO:0000256" key="19">
    <source>
        <dbReference type="ARBA" id="ARBA00076813"/>
    </source>
</evidence>
<keyword evidence="7" id="KW-0479">Metal-binding</keyword>
<dbReference type="EMBL" id="RWIC01000437">
    <property type="protein sequence ID" value="TKC43876.1"/>
    <property type="molecule type" value="Genomic_DNA"/>
</dbReference>
<dbReference type="FunFam" id="3.40.1110.10:FF:000026">
    <property type="entry name" value="Cation-transporting ATPase"/>
    <property type="match status" value="1"/>
</dbReference>
<dbReference type="EC" id="7.6.2.16" evidence="17"/>
<dbReference type="NCBIfam" id="TIGR01657">
    <property type="entry name" value="P-ATPase-V"/>
    <property type="match status" value="1"/>
</dbReference>
<dbReference type="SUPFAM" id="SSF81665">
    <property type="entry name" value="Calcium ATPase, transmembrane domain M"/>
    <property type="match status" value="1"/>
</dbReference>
<feature type="transmembrane region" description="Helical" evidence="21">
    <location>
        <begin position="622"/>
        <end position="641"/>
    </location>
</feature>
<dbReference type="FunFam" id="3.40.50.1000:FF:000045">
    <property type="entry name" value="Cation-transporting ATPase"/>
    <property type="match status" value="1"/>
</dbReference>
<dbReference type="InterPro" id="IPR006544">
    <property type="entry name" value="P-type_TPase_V"/>
</dbReference>
<evidence type="ECO:0000313" key="25">
    <source>
        <dbReference type="Proteomes" id="UP000308365"/>
    </source>
</evidence>
<dbReference type="InterPro" id="IPR044492">
    <property type="entry name" value="P_typ_ATPase_HD_dom"/>
</dbReference>
<feature type="transmembrane region" description="Helical" evidence="21">
    <location>
        <begin position="237"/>
        <end position="259"/>
    </location>
</feature>
<dbReference type="SUPFAM" id="SSF81660">
    <property type="entry name" value="Metal cation-transporting ATPase, ATP-binding domain N"/>
    <property type="match status" value="1"/>
</dbReference>
<dbReference type="InterPro" id="IPR023214">
    <property type="entry name" value="HAD_sf"/>
</dbReference>
<dbReference type="InterPro" id="IPR047821">
    <property type="entry name" value="P5B-type_ATPase"/>
</dbReference>
<comment type="catalytic activity">
    <reaction evidence="15">
        <text>putrescine(out) + ATP + H2O = putrescine(in) + ADP + phosphate + H(+)</text>
        <dbReference type="Rhea" id="RHEA:29995"/>
        <dbReference type="ChEBI" id="CHEBI:15377"/>
        <dbReference type="ChEBI" id="CHEBI:15378"/>
        <dbReference type="ChEBI" id="CHEBI:30616"/>
        <dbReference type="ChEBI" id="CHEBI:43474"/>
        <dbReference type="ChEBI" id="CHEBI:326268"/>
        <dbReference type="ChEBI" id="CHEBI:456216"/>
        <dbReference type="EC" id="7.6.2.16"/>
    </reaction>
    <physiologicalReaction direction="left-to-right" evidence="15">
        <dbReference type="Rhea" id="RHEA:29996"/>
    </physiologicalReaction>
</comment>
<keyword evidence="13 21" id="KW-1133">Transmembrane helix</keyword>
<protein>
    <recommendedName>
        <fullName evidence="18">Polyamine-transporting ATPase 13A3</fullName>
        <ecNumber evidence="17">7.6.2.16</ecNumber>
    </recommendedName>
    <alternativeName>
        <fullName evidence="19">Putrescine transporting ATPase</fullName>
    </alternativeName>
</protein>
<evidence type="ECO:0000256" key="15">
    <source>
        <dbReference type="ARBA" id="ARBA00051385"/>
    </source>
</evidence>
<evidence type="ECO:0000256" key="20">
    <source>
        <dbReference type="SAM" id="MobiDB-lite"/>
    </source>
</evidence>
<dbReference type="GO" id="GO:0019829">
    <property type="term" value="F:ATPase-coupled monoatomic cation transmembrane transporter activity"/>
    <property type="evidence" value="ECO:0007669"/>
    <property type="project" value="InterPro"/>
</dbReference>
<dbReference type="GO" id="GO:0006874">
    <property type="term" value="P:intracellular calcium ion homeostasis"/>
    <property type="evidence" value="ECO:0007669"/>
    <property type="project" value="TreeGrafter"/>
</dbReference>
<feature type="domain" description="P-type ATPase A" evidence="22">
    <location>
        <begin position="444"/>
        <end position="568"/>
    </location>
</feature>
<proteinExistence type="inferred from homology"/>
<dbReference type="Gene3D" id="1.20.1110.10">
    <property type="entry name" value="Calcium-transporting ATPase, transmembrane domain"/>
    <property type="match status" value="1"/>
</dbReference>
<evidence type="ECO:0000259" key="23">
    <source>
        <dbReference type="Pfam" id="PF12409"/>
    </source>
</evidence>
<dbReference type="InterPro" id="IPR047819">
    <property type="entry name" value="P5A-ATPase_N"/>
</dbReference>
<dbReference type="Proteomes" id="UP000308365">
    <property type="component" value="Unassembled WGS sequence"/>
</dbReference>
<accession>A0A4U1F5I0</accession>
<dbReference type="GO" id="GO:0046872">
    <property type="term" value="F:metal ion binding"/>
    <property type="evidence" value="ECO:0007669"/>
    <property type="project" value="UniProtKB-KW"/>
</dbReference>
<dbReference type="InterPro" id="IPR001757">
    <property type="entry name" value="P_typ_ATPase"/>
</dbReference>
<dbReference type="SUPFAM" id="SSF81653">
    <property type="entry name" value="Calcium ATPase, transduction domain A"/>
    <property type="match status" value="1"/>
</dbReference>
<dbReference type="GO" id="GO:0031901">
    <property type="term" value="C:early endosome membrane"/>
    <property type="evidence" value="ECO:0007669"/>
    <property type="project" value="UniProtKB-SubCell"/>
</dbReference>
<keyword evidence="9" id="KW-0967">Endosome</keyword>
<dbReference type="SUPFAM" id="SSF56784">
    <property type="entry name" value="HAD-like"/>
    <property type="match status" value="1"/>
</dbReference>
<feature type="transmembrane region" description="Helical" evidence="21">
    <location>
        <begin position="1173"/>
        <end position="1200"/>
    </location>
</feature>
<comment type="caution">
    <text evidence="24">The sequence shown here is derived from an EMBL/GenBank/DDBJ whole genome shotgun (WGS) entry which is preliminary data.</text>
</comment>
<dbReference type="InterPro" id="IPR008250">
    <property type="entry name" value="ATPase_P-typ_transduc_dom_A_sf"/>
</dbReference>
<comment type="function">
    <text evidence="16">ATP-driven pump involved in endocytosis-dependent polyamine transport. Uses ATP as an energy source to transfer polyamine precursor putrescine from the endosomal compartment to the cytosol.</text>
</comment>
<keyword evidence="6 21" id="KW-0812">Transmembrane</keyword>
<feature type="domain" description="P5B-type ATPase N-terminal" evidence="23">
    <location>
        <begin position="223"/>
        <end position="349"/>
    </location>
</feature>
<evidence type="ECO:0000256" key="2">
    <source>
        <dbReference type="ARBA" id="ARBA00004195"/>
    </source>
</evidence>
<dbReference type="PRINTS" id="PR00119">
    <property type="entry name" value="CATATPASE"/>
</dbReference>
<evidence type="ECO:0000256" key="9">
    <source>
        <dbReference type="ARBA" id="ARBA00022753"/>
    </source>
</evidence>
<keyword evidence="10" id="KW-0067">ATP-binding</keyword>
<comment type="subcellular location">
    <subcellularLocation>
        <location evidence="3">Early endosome membrane</location>
        <topology evidence="3">Multi-pass membrane protein</topology>
    </subcellularLocation>
    <subcellularLocation>
        <location evidence="1">Late endosome membrane</location>
        <topology evidence="1">Multi-pass membrane protein</topology>
    </subcellularLocation>
    <subcellularLocation>
        <location evidence="2">Recycling endosome membrane</location>
        <topology evidence="2">Multi-pass membrane protein</topology>
    </subcellularLocation>
</comment>
<evidence type="ECO:0000256" key="10">
    <source>
        <dbReference type="ARBA" id="ARBA00022840"/>
    </source>
</evidence>
<keyword evidence="12" id="KW-1278">Translocase</keyword>
<gene>
    <name evidence="24" type="ORF">EI555_008527</name>
</gene>
<sequence>QNYWEALNSEQWDPEDVTLGGNKDNMELFRPRVHRGVGKAACPAMRYHHCQNKVSDVKTLTIPLPPFGTQCSNCKCKAAIYKRELAQKTRHKTKQLRRGTDIQFTDILDSSQRDPGATAEGRGGSLRRWRRKAVSECRTPPSPAYLPLLPALVLALLRLHAAAAGAEEESADAPAPASARAPPRLLPPFTPSRSLSSIVLKHKTFPTTVDMDKEERKTINQGQEDEMEIYGYNLCRWKLAIVSLGVVCTGGFLLLLLYWMPEWRVKATCIRAAVKDCEVVLLRTTDEFRMWFCAKIRFLSLETPPFSSPKSMANKVSNGHAVHLTENLAEENRLEIRYFTHHSVKYFWNDTLHNFVFLKKLLYGVNEIAVKVPSVFKLLIKEVLNPFYIFQLFSVILWSTDEYYYYAIAIVIMSVVSIISSLYAIRKQYIMLHDMVAAHSTVRVSVCRVNEEIEEIFSTDLVPGDVMVIPLNGTVMPCDAVLINGTCIVNESMLTGESVPVTKTNLPNPSVDVKGMGDELYSPETHRRHTLFCGTTVIQTRFYTGELVKAIVVRTGFSTSKGQLVRSILYPKPTDFKLYRDAYLFLLCLVAVAGIGFIYTIINSILNEVEVGDIIIESLDIITITVPPALPAAMTAGIVYAQRRLKKVGIFCISPQRINICGQLNLVCFDKTGTLTEDGLDLWGIQRVENTRFLLPEEKVCNEMLVKSQFVACMATCHSLTKIEGVLSGDPLDLKMFEAIGWILEEATEEETALHNRIMPTVVRPPKQLLPESTPAGNQEMELFELPAIYEIGIVRQFPFSSALQRMSVVARVLGDRKMDAYVKGAPEVIAGLCKPETVPVDFEKVLENYTKQGFRVIALAHRKLESKLTWHKVQNISRDAIENNMDFMGLIIMQNKLKRETPAVLEDLHKANIRTVMVTGDNMLTAVSVARDCGMILPQDKVIIAEALPPKDGKVAKINWHYADTLTQSSDSSAVDSEAIPIKLVHDNLEDLQVTRYHFAMNGKSFSVILEHFQDLVPKLMLHGTVFARMAPDQKTQLVEALQNVDYFVGMCGDGANDCGALKRAHGGISLSELEASVASPFTSKTPSISCVPNLIREGRAALMTSFCVFKFMALYSIIQYFSVTLLYSILSNLGDFQFLFIDLAIILVVVFTMSLNPAWKELVAQRPPSGLISGALLFSVLSQIIICIGFQSLGFFWVKQQTWYKESHPRSDTQEAFNTTGSLYGNSSHLYNETNPDRHNIENYENTTVFFISSFQYLIVAIAFSKGKPFRQPCYKNYFFVVSLIILYVFILFIMLHPVASIDQILQIVCVPYQWRVTMLIIVLVNAFVSIMVENFFLDMVLWKVVFNRDKQGEYRFTTTQPPQESVDWWGKCCLSWALNCRKKMPKAKYMYLAQELLVDPEWPPKPQTTTEAKALVKENGSCQIITIT</sequence>
<evidence type="ECO:0000256" key="1">
    <source>
        <dbReference type="ARBA" id="ARBA00004107"/>
    </source>
</evidence>
<keyword evidence="14 21" id="KW-0472">Membrane</keyword>
<feature type="transmembrane region" description="Helical" evidence="21">
    <location>
        <begin position="404"/>
        <end position="425"/>
    </location>
</feature>
<dbReference type="Gene3D" id="2.70.150.10">
    <property type="entry name" value="Calcium-transporting ATPase, cytoplasmic transduction domain A"/>
    <property type="match status" value="1"/>
</dbReference>
<evidence type="ECO:0000259" key="22">
    <source>
        <dbReference type="Pfam" id="PF00122"/>
    </source>
</evidence>
<keyword evidence="11" id="KW-0460">Magnesium</keyword>
<evidence type="ECO:0000256" key="18">
    <source>
        <dbReference type="ARBA" id="ARBA00074226"/>
    </source>
</evidence>
<evidence type="ECO:0000256" key="17">
    <source>
        <dbReference type="ARBA" id="ARBA00066779"/>
    </source>
</evidence>
<organism evidence="24 25">
    <name type="scientific">Monodon monoceros</name>
    <name type="common">Narwhal</name>
    <name type="synonym">Ceratodon monodon</name>
    <dbReference type="NCBI Taxonomy" id="40151"/>
    <lineage>
        <taxon>Eukaryota</taxon>
        <taxon>Metazoa</taxon>
        <taxon>Chordata</taxon>
        <taxon>Craniata</taxon>
        <taxon>Vertebrata</taxon>
        <taxon>Euteleostomi</taxon>
        <taxon>Mammalia</taxon>
        <taxon>Eutheria</taxon>
        <taxon>Laurasiatheria</taxon>
        <taxon>Artiodactyla</taxon>
        <taxon>Whippomorpha</taxon>
        <taxon>Cetacea</taxon>
        <taxon>Odontoceti</taxon>
        <taxon>Monodontidae</taxon>
        <taxon>Monodon</taxon>
    </lineage>
</organism>
<dbReference type="FunFam" id="1.20.1110.10:FF:000026">
    <property type="entry name" value="Cation-transporting ATPase"/>
    <property type="match status" value="1"/>
</dbReference>
<evidence type="ECO:0000256" key="14">
    <source>
        <dbReference type="ARBA" id="ARBA00023136"/>
    </source>
</evidence>
<dbReference type="PANTHER" id="PTHR45630:SF12">
    <property type="entry name" value="POLYAMINE-TRANSPORTING ATPASE 13A3"/>
    <property type="match status" value="1"/>
</dbReference>
<evidence type="ECO:0000256" key="6">
    <source>
        <dbReference type="ARBA" id="ARBA00022692"/>
    </source>
</evidence>
<dbReference type="InterPro" id="IPR059000">
    <property type="entry name" value="ATPase_P-type_domA"/>
</dbReference>
<dbReference type="CDD" id="cd07542">
    <property type="entry name" value="P-type_ATPase_cation"/>
    <property type="match status" value="1"/>
</dbReference>
<dbReference type="GO" id="GO:0055038">
    <property type="term" value="C:recycling endosome membrane"/>
    <property type="evidence" value="ECO:0007669"/>
    <property type="project" value="UniProtKB-SubCell"/>
</dbReference>
<dbReference type="PANTHER" id="PTHR45630">
    <property type="entry name" value="CATION-TRANSPORTING ATPASE-RELATED"/>
    <property type="match status" value="1"/>
</dbReference>
<dbReference type="PROSITE" id="PS00154">
    <property type="entry name" value="ATPASE_E1_E2"/>
    <property type="match status" value="1"/>
</dbReference>
<comment type="similarity">
    <text evidence="4">Belongs to the cation transport ATPase (P-type) (TC 3.A.3) family. Type V subfamily.</text>
</comment>
<reference evidence="25" key="1">
    <citation type="journal article" date="2019" name="IScience">
        <title>Narwhal Genome Reveals Long-Term Low Genetic Diversity despite Current Large Abundance Size.</title>
        <authorList>
            <person name="Westbury M.V."/>
            <person name="Petersen B."/>
            <person name="Garde E."/>
            <person name="Heide-Jorgensen M.P."/>
            <person name="Lorenzen E.D."/>
        </authorList>
    </citation>
    <scope>NUCLEOTIDE SEQUENCE [LARGE SCALE GENOMIC DNA]</scope>
</reference>
<keyword evidence="8" id="KW-0547">Nucleotide-binding</keyword>
<evidence type="ECO:0000256" key="7">
    <source>
        <dbReference type="ARBA" id="ARBA00022723"/>
    </source>
</evidence>
<dbReference type="SFLD" id="SFLDG00002">
    <property type="entry name" value="C1.7:_P-type_atpase_like"/>
    <property type="match status" value="1"/>
</dbReference>
<dbReference type="NCBIfam" id="TIGR01494">
    <property type="entry name" value="ATPase_P-type"/>
    <property type="match status" value="2"/>
</dbReference>
<evidence type="ECO:0000256" key="11">
    <source>
        <dbReference type="ARBA" id="ARBA00022842"/>
    </source>
</evidence>
<dbReference type="InterPro" id="IPR036412">
    <property type="entry name" value="HAD-like_sf"/>
</dbReference>
<dbReference type="Pfam" id="PF13246">
    <property type="entry name" value="Cation_ATPase"/>
    <property type="match status" value="1"/>
</dbReference>
<name>A0A4U1F5I0_MONMO</name>
<feature type="transmembrane region" description="Helical" evidence="21">
    <location>
        <begin position="1138"/>
        <end position="1161"/>
    </location>
</feature>
<dbReference type="Gene3D" id="3.40.50.1000">
    <property type="entry name" value="HAD superfamily/HAD-like"/>
    <property type="match status" value="1"/>
</dbReference>
<feature type="transmembrane region" description="Helical" evidence="21">
    <location>
        <begin position="1249"/>
        <end position="1267"/>
    </location>
</feature>
<evidence type="ECO:0000256" key="5">
    <source>
        <dbReference type="ARBA" id="ARBA00022553"/>
    </source>
</evidence>
<feature type="transmembrane region" description="Helical" evidence="21">
    <location>
        <begin position="1108"/>
        <end position="1132"/>
    </location>
</feature>